<dbReference type="Proteomes" id="UP000198211">
    <property type="component" value="Unassembled WGS sequence"/>
</dbReference>
<keyword evidence="3" id="KW-1185">Reference proteome</keyword>
<protein>
    <submittedName>
        <fullName evidence="2">Uncharacterized protein</fullName>
    </submittedName>
</protein>
<sequence>MATYYEAVNADTEAEFESQRKILASKSPVLATYLDLHWWKYKERVVRCWTKQYRHFGYQVTSQVEGIHAKCKRWLQTSRGSLLTVFQRLLPWWTSSARSLSLLCERNATIAPHRLQSNRYSAVVRVITIWALNATDKLWKNAETVIYQRQTRTNCSGTYRRMHGLPCIHELMRIIESNGDIKLKPSDFDAHWWVRRDFHYDPSARVEEPAIIRSSRKKKTPKNHRANQGASSTSRDPMLFERTDQNHPSTPPRRLNSSQYADAFQGTLPSIADLVTGYENQANAYVDAFTPARTWGHAGLR</sequence>
<dbReference type="EMBL" id="NBNE01013066">
    <property type="protein sequence ID" value="OWY95338.1"/>
    <property type="molecule type" value="Genomic_DNA"/>
</dbReference>
<dbReference type="AlphaFoldDB" id="A0A225UQU1"/>
<evidence type="ECO:0000313" key="3">
    <source>
        <dbReference type="Proteomes" id="UP000198211"/>
    </source>
</evidence>
<dbReference type="STRING" id="4795.A0A225UQU1"/>
<dbReference type="OrthoDB" id="127348at2759"/>
<feature type="compositionally biased region" description="Polar residues" evidence="1">
    <location>
        <begin position="226"/>
        <end position="235"/>
    </location>
</feature>
<organism evidence="2 3">
    <name type="scientific">Phytophthora megakarya</name>
    <dbReference type="NCBI Taxonomy" id="4795"/>
    <lineage>
        <taxon>Eukaryota</taxon>
        <taxon>Sar</taxon>
        <taxon>Stramenopiles</taxon>
        <taxon>Oomycota</taxon>
        <taxon>Peronosporomycetes</taxon>
        <taxon>Peronosporales</taxon>
        <taxon>Peronosporaceae</taxon>
        <taxon>Phytophthora</taxon>
    </lineage>
</organism>
<evidence type="ECO:0000313" key="2">
    <source>
        <dbReference type="EMBL" id="OWY95338.1"/>
    </source>
</evidence>
<feature type="region of interest" description="Disordered" evidence="1">
    <location>
        <begin position="209"/>
        <end position="257"/>
    </location>
</feature>
<feature type="compositionally biased region" description="Basic residues" evidence="1">
    <location>
        <begin position="214"/>
        <end position="225"/>
    </location>
</feature>
<gene>
    <name evidence="2" type="ORF">PHMEG_00034684</name>
</gene>
<proteinExistence type="predicted"/>
<accession>A0A225UQU1</accession>
<name>A0A225UQU1_9STRA</name>
<reference evidence="3" key="1">
    <citation type="submission" date="2017-03" db="EMBL/GenBank/DDBJ databases">
        <title>Phytopthora megakarya and P. palmivora, two closely related causual agents of cacao black pod achieved similar genome size and gene model numbers by different mechanisms.</title>
        <authorList>
            <person name="Ali S."/>
            <person name="Shao J."/>
            <person name="Larry D.J."/>
            <person name="Kronmiller B."/>
            <person name="Shen D."/>
            <person name="Strem M.D."/>
            <person name="Melnick R.L."/>
            <person name="Guiltinan M.J."/>
            <person name="Tyler B.M."/>
            <person name="Meinhardt L.W."/>
            <person name="Bailey B.A."/>
        </authorList>
    </citation>
    <scope>NUCLEOTIDE SEQUENCE [LARGE SCALE GENOMIC DNA]</scope>
    <source>
        <strain evidence="3">zdho120</strain>
    </source>
</reference>
<comment type="caution">
    <text evidence="2">The sequence shown here is derived from an EMBL/GenBank/DDBJ whole genome shotgun (WGS) entry which is preliminary data.</text>
</comment>
<evidence type="ECO:0000256" key="1">
    <source>
        <dbReference type="SAM" id="MobiDB-lite"/>
    </source>
</evidence>